<reference evidence="3 4" key="1">
    <citation type="journal article" date="2014" name="Genome Announc.">
        <title>The Genome Sequence of Bifidobacterium moukalabense DSM 27321 Highlights the Close Phylogenetic Relatedness with the Bifidobacterium dentium Taxon.</title>
        <authorList>
            <person name="Lugli G.A."/>
            <person name="Duranti S."/>
            <person name="Milani C."/>
            <person name="Turroni F."/>
            <person name="Viappiani A."/>
            <person name="Mangifesta M."/>
            <person name="van Sinderen D."/>
            <person name="Ventura M."/>
        </authorList>
    </citation>
    <scope>NUCLEOTIDE SEQUENCE [LARGE SCALE GENOMIC DNA]</scope>
    <source>
        <strain evidence="3 4">DSM 27321</strain>
    </source>
</reference>
<feature type="transmembrane region" description="Helical" evidence="1">
    <location>
        <begin position="577"/>
        <end position="596"/>
    </location>
</feature>
<feature type="transmembrane region" description="Helical" evidence="1">
    <location>
        <begin position="700"/>
        <end position="724"/>
    </location>
</feature>
<keyword evidence="1" id="KW-1133">Transmembrane helix</keyword>
<evidence type="ECO:0000313" key="4">
    <source>
        <dbReference type="Proteomes" id="UP000019155"/>
    </source>
</evidence>
<accession>W4NC14</accession>
<dbReference type="GeneID" id="97502563"/>
<name>W4NC14_9BIFI</name>
<dbReference type="STRING" id="1435051.BMOU_0224"/>
<gene>
    <name evidence="3" type="ORF">BMOU_0224</name>
</gene>
<feature type="transmembrane region" description="Helical" evidence="1">
    <location>
        <begin position="656"/>
        <end position="679"/>
    </location>
</feature>
<dbReference type="EMBL" id="AZMV01000001">
    <property type="protein sequence ID" value="ETY72210.1"/>
    <property type="molecule type" value="Genomic_DNA"/>
</dbReference>
<dbReference type="RefSeq" id="WP_034873934.1">
    <property type="nucleotide sequence ID" value="NZ_AZMV01000001.1"/>
</dbReference>
<dbReference type="eggNOG" id="COG5412">
    <property type="taxonomic scope" value="Bacteria"/>
</dbReference>
<dbReference type="eggNOG" id="COG3941">
    <property type="taxonomic scope" value="Bacteria"/>
</dbReference>
<keyword evidence="1" id="KW-0472">Membrane</keyword>
<evidence type="ECO:0000259" key="2">
    <source>
        <dbReference type="Pfam" id="PF20155"/>
    </source>
</evidence>
<feature type="domain" description="Tape measure protein N-terminal" evidence="2">
    <location>
        <begin position="76"/>
        <end position="250"/>
    </location>
</feature>
<keyword evidence="4" id="KW-1185">Reference proteome</keyword>
<dbReference type="PATRIC" id="fig|1435051.3.peg.219"/>
<sequence length="983" mass="99474">MAQDIGVAYVHVEPSGQGFGKSIEGSINDAVGKASKKSSSNLMSKLGGAFGKIGKAGTATIAGLATGITVLAAKGGFERALNIENAKAKLTGLGHDSQSVTEIMNDALASVKGTAFGLGDAATVAASLSASGVAEGTQLTEVLKTVADTAQISGRSLTDIGTIFGSVAARGKLQGDDMLQLMSSGIPVLQMLGKHLGKTSSEISDMVSDGKIDFQTFADAMKEGLGGAAQSAGDTFTGALANVKAALSRLGESAATPLLNGLRGLFNQAIPLIDSFTSTVKPTLEKVGASLQSGLENAIPTIQAKLKSLGDTIGSIPGLQMLASAAVSLKAQLAGLAGALISLASGLNAGGRASAACSTLVSALGGTLASMTQALSNTVGWVKEFVNRLAASGSLQPFLESLLNIATSLAGLASALTQTVQHMLGFDNSASTASDMAQRFSTVLDTLAGVIRPVGEWIRRLGQWAQSNGALIATALKTIAVAFLAMKGWQAIVSGVQAVTGGLKAVTTMAGGITRTATAVSGLISGISDAGGMAGALSKLAGSFSIVKTAQAAWSAVTKAATAVQLAFNLALQANPIGIIVTLIAAIAAALALFFTKTKIGQQLWASFTAFLTSAWQSAVGMVTSVGQGIVTFLTSTVPSAIQSAGQWFQQLPANIASWLAGAVAAVASWAAGLGQSAMQAGQQFLTNLSNAIMNLPATIAYWLGYTITSITLYAAAFATQAVQMGSQFLTNIGTFLIQLPGRIAGWLASAISSVSAWASGMAAQASQTGSRFLTNIGTFLAQLPGRVGSWLSNTIAKAGDFASQMGSKAMQAARQFASNIVQGLASLPGRMVSIGANIVNGIINGIRNSIGQIGSTLMSGVNDAIASVKSKLGIKSPSRLMRDEVGVMIGRGLALGIDDSNAIVSRSMDSLIAGMTLDDADWSKNGRMTVATGVTAAGGGDGMAMLIAAVESLHADLGPTISRYAPSISDRDFARKVRNAIS</sequence>
<keyword evidence="1" id="KW-0812">Transmembrane</keyword>
<dbReference type="OrthoDB" id="177147at2"/>
<dbReference type="Pfam" id="PF20155">
    <property type="entry name" value="TMP_3"/>
    <property type="match status" value="1"/>
</dbReference>
<dbReference type="InterPro" id="IPR013491">
    <property type="entry name" value="Tape_meas_N"/>
</dbReference>
<comment type="caution">
    <text evidence="3">The sequence shown here is derived from an EMBL/GenBank/DDBJ whole genome shotgun (WGS) entry which is preliminary data.</text>
</comment>
<feature type="transmembrane region" description="Helical" evidence="1">
    <location>
        <begin position="608"/>
        <end position="636"/>
    </location>
</feature>
<proteinExistence type="predicted"/>
<protein>
    <submittedName>
        <fullName evidence="3">Tail protein</fullName>
    </submittedName>
</protein>
<organism evidence="3 4">
    <name type="scientific">Bifidobacterium moukalabense DSM 27321</name>
    <dbReference type="NCBI Taxonomy" id="1435051"/>
    <lineage>
        <taxon>Bacteria</taxon>
        <taxon>Bacillati</taxon>
        <taxon>Actinomycetota</taxon>
        <taxon>Actinomycetes</taxon>
        <taxon>Bifidobacteriales</taxon>
        <taxon>Bifidobacteriaceae</taxon>
        <taxon>Bifidobacterium</taxon>
    </lineage>
</organism>
<evidence type="ECO:0000313" key="3">
    <source>
        <dbReference type="EMBL" id="ETY72210.1"/>
    </source>
</evidence>
<dbReference type="Proteomes" id="UP000019155">
    <property type="component" value="Unassembled WGS sequence"/>
</dbReference>
<dbReference type="AlphaFoldDB" id="W4NC14"/>
<evidence type="ECO:0000256" key="1">
    <source>
        <dbReference type="SAM" id="Phobius"/>
    </source>
</evidence>
<dbReference type="NCBIfam" id="TIGR02675">
    <property type="entry name" value="tape_meas_nterm"/>
    <property type="match status" value="1"/>
</dbReference>